<gene>
    <name evidence="1" type="ORF">SIL87_00235</name>
</gene>
<dbReference type="RefSeq" id="WP_319612337.1">
    <property type="nucleotide sequence ID" value="NZ_JAWXYB010000001.1"/>
</dbReference>
<keyword evidence="2" id="KW-1185">Reference proteome</keyword>
<name>A0AAW9DKP1_ACIAO</name>
<reference evidence="1 2" key="1">
    <citation type="submission" date="2023-11" db="EMBL/GenBank/DDBJ databases">
        <title>MicrobeMod: A computational toolkit for identifying prokaryotic methylation and restriction-modification with nanopore sequencing.</title>
        <authorList>
            <person name="Crits-Christoph A."/>
            <person name="Kang S.C."/>
            <person name="Lee H."/>
            <person name="Ostrov N."/>
        </authorList>
    </citation>
    <scope>NUCLEOTIDE SEQUENCE [LARGE SCALE GENOMIC DNA]</scope>
    <source>
        <strain evidence="1 2">DSMZ 700</strain>
    </source>
</reference>
<dbReference type="EMBL" id="JAWXYB010000001">
    <property type="protein sequence ID" value="MDX5929198.1"/>
    <property type="molecule type" value="Genomic_DNA"/>
</dbReference>
<organism evidence="1 2">
    <name type="scientific">Acidiphilium acidophilum</name>
    <name type="common">Thiobacillus acidophilus</name>
    <dbReference type="NCBI Taxonomy" id="76588"/>
    <lineage>
        <taxon>Bacteria</taxon>
        <taxon>Pseudomonadati</taxon>
        <taxon>Pseudomonadota</taxon>
        <taxon>Alphaproteobacteria</taxon>
        <taxon>Acetobacterales</taxon>
        <taxon>Acidocellaceae</taxon>
        <taxon>Acidiphilium</taxon>
    </lineage>
</organism>
<accession>A0AAW9DKP1</accession>
<dbReference type="AlphaFoldDB" id="A0AAW9DKP1"/>
<comment type="caution">
    <text evidence="1">The sequence shown here is derived from an EMBL/GenBank/DDBJ whole genome shotgun (WGS) entry which is preliminary data.</text>
</comment>
<proteinExistence type="predicted"/>
<evidence type="ECO:0000313" key="2">
    <source>
        <dbReference type="Proteomes" id="UP001279553"/>
    </source>
</evidence>
<dbReference type="Proteomes" id="UP001279553">
    <property type="component" value="Unassembled WGS sequence"/>
</dbReference>
<evidence type="ECO:0000313" key="1">
    <source>
        <dbReference type="EMBL" id="MDX5929198.1"/>
    </source>
</evidence>
<protein>
    <submittedName>
        <fullName evidence="1">Uncharacterized protein</fullName>
    </submittedName>
</protein>
<sequence length="165" mass="17334">MKSPPPSETLTVVAGSGQARSAIALLSTAFSRLFVMGRRPVLLRDLDSWQPTVISPFLASHAKGLLPLFVLAGNAVWADLGETPFPVRMQDCRRALAGIELVSIVAPDGNLTPLMLAMMEAISQVADQTGILVNDLGPLIERAPGAELDGATLAMVPQPKPALAS</sequence>